<evidence type="ECO:0000256" key="1">
    <source>
        <dbReference type="ARBA" id="ARBA00022729"/>
    </source>
</evidence>
<dbReference type="EMBL" id="JAVYJV010000007">
    <property type="protein sequence ID" value="KAK4366894.1"/>
    <property type="molecule type" value="Genomic_DNA"/>
</dbReference>
<dbReference type="Gene3D" id="3.30.200.20">
    <property type="entry name" value="Phosphorylase Kinase, domain 1"/>
    <property type="match status" value="1"/>
</dbReference>
<dbReference type="InterPro" id="IPR051343">
    <property type="entry name" value="G-type_lectin_kinases/EP1-like"/>
</dbReference>
<gene>
    <name evidence="2" type="ORF">RND71_014774</name>
</gene>
<dbReference type="PANTHER" id="PTHR47976">
    <property type="entry name" value="G-TYPE LECTIN S-RECEPTOR-LIKE SERINE/THREONINE-PROTEIN KINASE SD2-5"/>
    <property type="match status" value="1"/>
</dbReference>
<reference evidence="2" key="1">
    <citation type="submission" date="2023-12" db="EMBL/GenBank/DDBJ databases">
        <title>Genome assembly of Anisodus tanguticus.</title>
        <authorList>
            <person name="Wang Y.-J."/>
        </authorList>
    </citation>
    <scope>NUCLEOTIDE SEQUENCE</scope>
    <source>
        <strain evidence="2">KB-2021</strain>
        <tissue evidence="2">Leaf</tissue>
    </source>
</reference>
<comment type="caution">
    <text evidence="2">The sequence shown here is derived from an EMBL/GenBank/DDBJ whole genome shotgun (WGS) entry which is preliminary data.</text>
</comment>
<evidence type="ECO:0000313" key="3">
    <source>
        <dbReference type="Proteomes" id="UP001291623"/>
    </source>
</evidence>
<name>A0AAE1VN20_9SOLA</name>
<dbReference type="PANTHER" id="PTHR47976:SF7">
    <property type="entry name" value="RECEPTOR-LIKE SERINE_THREONINE-PROTEIN KINASE"/>
    <property type="match status" value="1"/>
</dbReference>
<keyword evidence="3" id="KW-1185">Reference proteome</keyword>
<protein>
    <submittedName>
        <fullName evidence="2">Uncharacterized protein</fullName>
    </submittedName>
</protein>
<proteinExistence type="predicted"/>
<organism evidence="2 3">
    <name type="scientific">Anisodus tanguticus</name>
    <dbReference type="NCBI Taxonomy" id="243964"/>
    <lineage>
        <taxon>Eukaryota</taxon>
        <taxon>Viridiplantae</taxon>
        <taxon>Streptophyta</taxon>
        <taxon>Embryophyta</taxon>
        <taxon>Tracheophyta</taxon>
        <taxon>Spermatophyta</taxon>
        <taxon>Magnoliopsida</taxon>
        <taxon>eudicotyledons</taxon>
        <taxon>Gunneridae</taxon>
        <taxon>Pentapetalae</taxon>
        <taxon>asterids</taxon>
        <taxon>lamiids</taxon>
        <taxon>Solanales</taxon>
        <taxon>Solanaceae</taxon>
        <taxon>Solanoideae</taxon>
        <taxon>Hyoscyameae</taxon>
        <taxon>Anisodus</taxon>
    </lineage>
</organism>
<dbReference type="Proteomes" id="UP001291623">
    <property type="component" value="Unassembled WGS sequence"/>
</dbReference>
<evidence type="ECO:0000313" key="2">
    <source>
        <dbReference type="EMBL" id="KAK4366894.1"/>
    </source>
</evidence>
<sequence>MTDSNLALVKVGINVVAEEGLPYQIEETKGKKLRIDILIASITLAACALSVQLWEDVAPRAFSYAQLEQATSGFKEELGRGAFGTVIKGIFGGRPESGELGKLVSDEEVDRRQFERMVKLSIWCIQDEPSLRSSMKKVLRMLEGTVEIPVPPSPPTSFPSSI</sequence>
<dbReference type="AlphaFoldDB" id="A0AAE1VN20"/>
<keyword evidence="1" id="KW-0732">Signal</keyword>
<accession>A0AAE1VN20</accession>